<organism evidence="1 2">
    <name type="scientific">Flavobacterium azooxidireducens</name>
    <dbReference type="NCBI Taxonomy" id="1871076"/>
    <lineage>
        <taxon>Bacteria</taxon>
        <taxon>Pseudomonadati</taxon>
        <taxon>Bacteroidota</taxon>
        <taxon>Flavobacteriia</taxon>
        <taxon>Flavobacteriales</taxon>
        <taxon>Flavobacteriaceae</taxon>
        <taxon>Flavobacterium</taxon>
    </lineage>
</organism>
<proteinExistence type="predicted"/>
<protein>
    <recommendedName>
        <fullName evidence="3">MORN repeat protein</fullName>
    </recommendedName>
</protein>
<dbReference type="Proteomes" id="UP000830583">
    <property type="component" value="Chromosome"/>
</dbReference>
<keyword evidence="2" id="KW-1185">Reference proteome</keyword>
<evidence type="ECO:0000313" key="2">
    <source>
        <dbReference type="Proteomes" id="UP000830583"/>
    </source>
</evidence>
<dbReference type="EMBL" id="CP096205">
    <property type="protein sequence ID" value="UPQ79419.1"/>
    <property type="molecule type" value="Genomic_DNA"/>
</dbReference>
<evidence type="ECO:0008006" key="3">
    <source>
        <dbReference type="Google" id="ProtNLM"/>
    </source>
</evidence>
<dbReference type="RefSeq" id="WP_248434541.1">
    <property type="nucleotide sequence ID" value="NZ_CP096205.1"/>
</dbReference>
<name>A0ABY4KF44_9FLAO</name>
<evidence type="ECO:0000313" key="1">
    <source>
        <dbReference type="EMBL" id="UPQ79419.1"/>
    </source>
</evidence>
<reference evidence="1" key="1">
    <citation type="submission" date="2022-04" db="EMBL/GenBank/DDBJ databases">
        <title>Consumption of N2O by Flavobacterium azooxidireducens sp. nov. isolated from Decomposing Leaf Litter of Phragmites australis (Cav.).</title>
        <authorList>
            <person name="Behrendt U."/>
            <person name="Spanner T."/>
            <person name="Augustin J."/>
            <person name="Horn M.A."/>
            <person name="Kolb S."/>
            <person name="Ulrich A."/>
        </authorList>
    </citation>
    <scope>NUCLEOTIDE SEQUENCE</scope>
    <source>
        <strain evidence="1">IGB 4-14</strain>
    </source>
</reference>
<gene>
    <name evidence="1" type="ORF">M0M57_00935</name>
</gene>
<accession>A0ABY4KF44</accession>
<sequence>MEKILIFIIVVCCCNPFYSQNIKKYKGKYKSGIADYTYYEDEKLERILDGSFYFKNGYSEILGTYEKNNKVGKWTYIYNWQGRYVKMIGNYSSNLKNGIWKFDETITEGKNKKEFATVYNFKNDTLVKEISLPKLKGNLDPNGNFIGSWIYKDSQSEYLVEFEKNVLKKLIHRNPQDGQIFLNYDTENNQDIINKGLYKIVTLELTNNYSQDITNVITDIKSVKKIESIRYFFNRLNGNLKDFLNDLAFLDFKIFVKDPEIILLKQ</sequence>